<dbReference type="GO" id="GO:0000278">
    <property type="term" value="P:mitotic cell cycle"/>
    <property type="evidence" value="ECO:0007669"/>
    <property type="project" value="TreeGrafter"/>
</dbReference>
<feature type="compositionally biased region" description="Polar residues" evidence="3">
    <location>
        <begin position="254"/>
        <end position="266"/>
    </location>
</feature>
<dbReference type="SUPFAM" id="SSF46785">
    <property type="entry name" value="Winged helix' DNA-binding domain"/>
    <property type="match status" value="1"/>
</dbReference>
<dbReference type="GO" id="GO:0030174">
    <property type="term" value="P:regulation of DNA-templated DNA replication initiation"/>
    <property type="evidence" value="ECO:0007669"/>
    <property type="project" value="InterPro"/>
</dbReference>
<feature type="region of interest" description="Disordered" evidence="3">
    <location>
        <begin position="254"/>
        <end position="278"/>
    </location>
</feature>
<dbReference type="PANTHER" id="PTHR28637:SF1">
    <property type="entry name" value="DNA REPLICATION FACTOR CDT1"/>
    <property type="match status" value="1"/>
</dbReference>
<comment type="caution">
    <text evidence="5">The sequence shown here is derived from an EMBL/GenBank/DDBJ whole genome shotgun (WGS) entry which is preliminary data.</text>
</comment>
<sequence>MATAARGKRGPEVLQDEPAAKRTCPPVDLEAEAKPPTPPTTTKAPKAGSRARPGIPPKTPATSRVPTEVFGSRKLAKLGPQRLPGQYAVLADIFGGLHTIYPVLKNRGKRCTFDNAQRGVEEKCGRRFTPAHLAQIKHLYPEAIRLQQVRVARGDQPGQADTTFVITLCMDEAATGAALADATPQRKAQAVQAEFQRRLGNLVVDHYKDFLRAEGRALSLPEGPIADWDPDFDLDGLPEIPQADLLEGVAVSSTLSPGDSNASVPSTARKPPLCPGSTCHSNPRRLSFTKAASLDAAILADAESRAAQMTEEELVAQLPAELRRQSLEGTLPISFDTLRKMHQQQEAHAALHSADNIAQRKRSAAMSVLPKTFDIVRTVFGLKGKNVKPLNEIGAAIQRASEEEVAERLSVLVEFAPEFIPQQDKQRAVQLVCKRWHDLLCTSASPGPWGSVNINLDKFVIKETYEDGSWDDPPRENTEKLVLIGGGSPGPWGSVSINLDNFILNAELRGWKLGRSTQRKHGQAPGRCPDLRLELVLKGVGPIRCFLGMKQLQSAVLYVDNDSRVHIQAAQEQLALQCEQGLRRQLPELVGDFWG</sequence>
<dbReference type="CDD" id="cd08674">
    <property type="entry name" value="Cdt1_m"/>
    <property type="match status" value="1"/>
</dbReference>
<dbReference type="Pfam" id="PF16679">
    <property type="entry name" value="CDT1_C"/>
    <property type="match status" value="1"/>
</dbReference>
<gene>
    <name evidence="5" type="ORF">WJX72_012448</name>
</gene>
<dbReference type="EMBL" id="JALJOR010000003">
    <property type="protein sequence ID" value="KAK9820624.1"/>
    <property type="molecule type" value="Genomic_DNA"/>
</dbReference>
<organism evidence="5 6">
    <name type="scientific">[Myrmecia] bisecta</name>
    <dbReference type="NCBI Taxonomy" id="41462"/>
    <lineage>
        <taxon>Eukaryota</taxon>
        <taxon>Viridiplantae</taxon>
        <taxon>Chlorophyta</taxon>
        <taxon>core chlorophytes</taxon>
        <taxon>Trebouxiophyceae</taxon>
        <taxon>Trebouxiales</taxon>
        <taxon>Trebouxiaceae</taxon>
        <taxon>Myrmecia</taxon>
    </lineage>
</organism>
<evidence type="ECO:0000259" key="4">
    <source>
        <dbReference type="SMART" id="SM01075"/>
    </source>
</evidence>
<evidence type="ECO:0000256" key="1">
    <source>
        <dbReference type="ARBA" id="ARBA00008356"/>
    </source>
</evidence>
<dbReference type="GO" id="GO:0000076">
    <property type="term" value="P:DNA replication checkpoint signaling"/>
    <property type="evidence" value="ECO:0007669"/>
    <property type="project" value="TreeGrafter"/>
</dbReference>
<dbReference type="GO" id="GO:0071163">
    <property type="term" value="P:DNA replication preinitiation complex assembly"/>
    <property type="evidence" value="ECO:0007669"/>
    <property type="project" value="InterPro"/>
</dbReference>
<dbReference type="GO" id="GO:0003677">
    <property type="term" value="F:DNA binding"/>
    <property type="evidence" value="ECO:0007669"/>
    <property type="project" value="InterPro"/>
</dbReference>
<dbReference type="InterPro" id="IPR038090">
    <property type="entry name" value="Cdt1_C_WH_dom_sf"/>
</dbReference>
<dbReference type="InterPro" id="IPR045173">
    <property type="entry name" value="Cdt1"/>
</dbReference>
<dbReference type="Proteomes" id="UP001489004">
    <property type="component" value="Unassembled WGS sequence"/>
</dbReference>
<accession>A0AAW1QGS5</accession>
<proteinExistence type="inferred from homology"/>
<reference evidence="5 6" key="1">
    <citation type="journal article" date="2024" name="Nat. Commun.">
        <title>Phylogenomics reveals the evolutionary origins of lichenization in chlorophyte algae.</title>
        <authorList>
            <person name="Puginier C."/>
            <person name="Libourel C."/>
            <person name="Otte J."/>
            <person name="Skaloud P."/>
            <person name="Haon M."/>
            <person name="Grisel S."/>
            <person name="Petersen M."/>
            <person name="Berrin J.G."/>
            <person name="Delaux P.M."/>
            <person name="Dal Grande F."/>
            <person name="Keller J."/>
        </authorList>
    </citation>
    <scope>NUCLEOTIDE SEQUENCE [LARGE SCALE GENOMIC DNA]</scope>
    <source>
        <strain evidence="5 6">SAG 2043</strain>
    </source>
</reference>
<dbReference type="GO" id="GO:0005634">
    <property type="term" value="C:nucleus"/>
    <property type="evidence" value="ECO:0007669"/>
    <property type="project" value="TreeGrafter"/>
</dbReference>
<evidence type="ECO:0000313" key="6">
    <source>
        <dbReference type="Proteomes" id="UP001489004"/>
    </source>
</evidence>
<dbReference type="InterPro" id="IPR036390">
    <property type="entry name" value="WH_DNA-bd_sf"/>
</dbReference>
<evidence type="ECO:0000256" key="3">
    <source>
        <dbReference type="SAM" id="MobiDB-lite"/>
    </source>
</evidence>
<name>A0AAW1QGS5_9CHLO</name>
<keyword evidence="6" id="KW-1185">Reference proteome</keyword>
<dbReference type="Pfam" id="PF08839">
    <property type="entry name" value="CDT1"/>
    <property type="match status" value="1"/>
</dbReference>
<feature type="region of interest" description="Disordered" evidence="3">
    <location>
        <begin position="1"/>
        <end position="67"/>
    </location>
</feature>
<comment type="similarity">
    <text evidence="1">Belongs to the Cdt1 family.</text>
</comment>
<dbReference type="InterPro" id="IPR014939">
    <property type="entry name" value="CDT1_Gemini-bd-like"/>
</dbReference>
<dbReference type="PANTHER" id="PTHR28637">
    <property type="entry name" value="DNA REPLICATION FACTOR CDT1"/>
    <property type="match status" value="1"/>
</dbReference>
<dbReference type="SMART" id="SM01075">
    <property type="entry name" value="CDT1"/>
    <property type="match status" value="1"/>
</dbReference>
<protein>
    <recommendedName>
        <fullName evidence="4">CDT1 Geminin-binding domain-containing protein</fullName>
    </recommendedName>
</protein>
<dbReference type="Gene3D" id="1.10.10.1420">
    <property type="entry name" value="DNA replication factor Cdt1, C-terminal WH domain"/>
    <property type="match status" value="1"/>
</dbReference>
<keyword evidence="2" id="KW-0131">Cell cycle</keyword>
<dbReference type="AlphaFoldDB" id="A0AAW1QGS5"/>
<evidence type="ECO:0000313" key="5">
    <source>
        <dbReference type="EMBL" id="KAK9820624.1"/>
    </source>
</evidence>
<evidence type="ECO:0000256" key="2">
    <source>
        <dbReference type="ARBA" id="ARBA00023306"/>
    </source>
</evidence>
<feature type="domain" description="CDT1 Geminin-binding" evidence="4">
    <location>
        <begin position="83"/>
        <end position="247"/>
    </location>
</feature>
<dbReference type="InterPro" id="IPR032054">
    <property type="entry name" value="Cdt1_C"/>
</dbReference>
<dbReference type="GO" id="GO:0070182">
    <property type="term" value="F:DNA polymerase binding"/>
    <property type="evidence" value="ECO:0007669"/>
    <property type="project" value="TreeGrafter"/>
</dbReference>